<comment type="caution">
    <text evidence="1">The sequence shown here is derived from an EMBL/GenBank/DDBJ whole genome shotgun (WGS) entry which is preliminary data.</text>
</comment>
<name>A0ABU0VME9_9GAMM</name>
<gene>
    <name evidence="1" type="ORF">Q6237_16575</name>
</gene>
<reference evidence="1" key="1">
    <citation type="submission" date="2023-07" db="EMBL/GenBank/DDBJ databases">
        <title>In vitro acaricidal activity of Serratia ureilytica strains isolated from Mimosa pudica nodules againts the dust mite Tyrophagus putrescentiae.</title>
        <authorList>
            <person name="Wong-Villareal A."/>
            <person name="Cerqueda-Garcia D."/>
        </authorList>
    </citation>
    <scope>NUCLEOTIDE SEQUENCE</scope>
    <source>
        <strain evidence="1">UTS2</strain>
    </source>
</reference>
<dbReference type="EMBL" id="JAVCZN010000006">
    <property type="protein sequence ID" value="MDQ1862604.1"/>
    <property type="molecule type" value="Genomic_DNA"/>
</dbReference>
<proteinExistence type="predicted"/>
<accession>A0ABU0VME9</accession>
<sequence length="119" mass="13181">MRTEKLSELSKPVAWLAIYHGDVYDEAISITRSVVEAQANRLGWESALTEIIPLYTAPPAPAAQDAVDIFADQIIGTKKQVIRIPSPIKNNKYGGSSYFYADDIIKTLELQGLIVLIDF</sequence>
<evidence type="ECO:0000313" key="2">
    <source>
        <dbReference type="Proteomes" id="UP001177872"/>
    </source>
</evidence>
<dbReference type="Proteomes" id="UP001177872">
    <property type="component" value="Unassembled WGS sequence"/>
</dbReference>
<keyword evidence="2" id="KW-1185">Reference proteome</keyword>
<evidence type="ECO:0000313" key="1">
    <source>
        <dbReference type="EMBL" id="MDQ1862604.1"/>
    </source>
</evidence>
<dbReference type="RefSeq" id="WP_262943370.1">
    <property type="nucleotide sequence ID" value="NZ_JAIQCT010000062.1"/>
</dbReference>
<organism evidence="1 2">
    <name type="scientific">Serratia ureilytica</name>
    <dbReference type="NCBI Taxonomy" id="300181"/>
    <lineage>
        <taxon>Bacteria</taxon>
        <taxon>Pseudomonadati</taxon>
        <taxon>Pseudomonadota</taxon>
        <taxon>Gammaproteobacteria</taxon>
        <taxon>Enterobacterales</taxon>
        <taxon>Yersiniaceae</taxon>
        <taxon>Serratia</taxon>
    </lineage>
</organism>
<protein>
    <submittedName>
        <fullName evidence="1">Uncharacterized protein</fullName>
    </submittedName>
</protein>